<dbReference type="InterPro" id="IPR035906">
    <property type="entry name" value="MetI-like_sf"/>
</dbReference>
<feature type="transmembrane region" description="Helical" evidence="8">
    <location>
        <begin position="103"/>
        <end position="125"/>
    </location>
</feature>
<dbReference type="KEGG" id="hhl:Halha_1179"/>
<dbReference type="EMBL" id="CP003359">
    <property type="protein sequence ID" value="AGB41127.1"/>
    <property type="molecule type" value="Genomic_DNA"/>
</dbReference>
<protein>
    <submittedName>
        <fullName evidence="10">ABC-type spermidine/putrescine transport system, permease component II</fullName>
    </submittedName>
</protein>
<feature type="transmembrane region" description="Helical" evidence="8">
    <location>
        <begin position="61"/>
        <end position="82"/>
    </location>
</feature>
<keyword evidence="3" id="KW-1003">Cell membrane</keyword>
<keyword evidence="2 8" id="KW-0813">Transport</keyword>
<feature type="transmembrane region" description="Helical" evidence="8">
    <location>
        <begin position="178"/>
        <end position="199"/>
    </location>
</feature>
<comment type="similarity">
    <text evidence="8">Belongs to the binding-protein-dependent transport system permease family.</text>
</comment>
<proteinExistence type="inferred from homology"/>
<sequence length="269" mass="29924">MKNGIKVIRYSSVYALVFILIIPLIILSLWSITNSWSWPHLIPQNFSLEGWQYFLNPVNEAFAALKISFIIGIAVTIAALVISIPAGKALGLYDFAGKELIKLLVLAPIIIPPLAVTMGIHINFIKFGLSDRLLGVIIVHLIPTIPYSIRILTHVFEALGDKLEAQARVLGASGWQTFIHITLPLIYPGIFSAGIMVFIISFSQYFLTFLIGGGQVVSFPMVLFPLVRSGDRMLAAVYSVVFIVAALVFTLVMERLFKDEERTNDHFYL</sequence>
<dbReference type="AlphaFoldDB" id="L0K764"/>
<dbReference type="PROSITE" id="PS50928">
    <property type="entry name" value="ABC_TM1"/>
    <property type="match status" value="1"/>
</dbReference>
<evidence type="ECO:0000313" key="11">
    <source>
        <dbReference type="Proteomes" id="UP000010880"/>
    </source>
</evidence>
<keyword evidence="11" id="KW-1185">Reference proteome</keyword>
<evidence type="ECO:0000256" key="3">
    <source>
        <dbReference type="ARBA" id="ARBA00022475"/>
    </source>
</evidence>
<dbReference type="GO" id="GO:0005886">
    <property type="term" value="C:plasma membrane"/>
    <property type="evidence" value="ECO:0007669"/>
    <property type="project" value="UniProtKB-SubCell"/>
</dbReference>
<keyword evidence="7 8" id="KW-0472">Membrane</keyword>
<feature type="transmembrane region" description="Helical" evidence="8">
    <location>
        <begin position="206"/>
        <end position="227"/>
    </location>
</feature>
<accession>L0K764</accession>
<dbReference type="InterPro" id="IPR000515">
    <property type="entry name" value="MetI-like"/>
</dbReference>
<dbReference type="Proteomes" id="UP000010880">
    <property type="component" value="Chromosome"/>
</dbReference>
<feature type="transmembrane region" description="Helical" evidence="8">
    <location>
        <begin position="12"/>
        <end position="32"/>
    </location>
</feature>
<keyword evidence="5 8" id="KW-0812">Transmembrane</keyword>
<keyword evidence="6 8" id="KW-1133">Transmembrane helix</keyword>
<organism evidence="10 11">
    <name type="scientific">Halobacteroides halobius (strain ATCC 35273 / DSM 5150 / MD-1)</name>
    <dbReference type="NCBI Taxonomy" id="748449"/>
    <lineage>
        <taxon>Bacteria</taxon>
        <taxon>Bacillati</taxon>
        <taxon>Bacillota</taxon>
        <taxon>Clostridia</taxon>
        <taxon>Halanaerobiales</taxon>
        <taxon>Halobacteroidaceae</taxon>
        <taxon>Halobacteroides</taxon>
    </lineage>
</organism>
<evidence type="ECO:0000313" key="10">
    <source>
        <dbReference type="EMBL" id="AGB41127.1"/>
    </source>
</evidence>
<dbReference type="STRING" id="748449.Halha_1179"/>
<dbReference type="GO" id="GO:0055085">
    <property type="term" value="P:transmembrane transport"/>
    <property type="evidence" value="ECO:0007669"/>
    <property type="project" value="InterPro"/>
</dbReference>
<evidence type="ECO:0000256" key="6">
    <source>
        <dbReference type="ARBA" id="ARBA00022989"/>
    </source>
</evidence>
<evidence type="ECO:0000259" key="9">
    <source>
        <dbReference type="PROSITE" id="PS50928"/>
    </source>
</evidence>
<dbReference type="OrthoDB" id="9782004at2"/>
<evidence type="ECO:0000256" key="7">
    <source>
        <dbReference type="ARBA" id="ARBA00023136"/>
    </source>
</evidence>
<dbReference type="PANTHER" id="PTHR43357">
    <property type="entry name" value="INNER MEMBRANE ABC TRANSPORTER PERMEASE PROTEIN YDCV"/>
    <property type="match status" value="1"/>
</dbReference>
<dbReference type="Pfam" id="PF00528">
    <property type="entry name" value="BPD_transp_1"/>
    <property type="match status" value="1"/>
</dbReference>
<evidence type="ECO:0000256" key="5">
    <source>
        <dbReference type="ARBA" id="ARBA00022692"/>
    </source>
</evidence>
<keyword evidence="4" id="KW-0997">Cell inner membrane</keyword>
<dbReference type="eggNOG" id="COG1177">
    <property type="taxonomic scope" value="Bacteria"/>
</dbReference>
<dbReference type="PANTHER" id="PTHR43357:SF4">
    <property type="entry name" value="INNER MEMBRANE ABC TRANSPORTER PERMEASE PROTEIN YDCV"/>
    <property type="match status" value="1"/>
</dbReference>
<gene>
    <name evidence="10" type="ordered locus">Halha_1179</name>
</gene>
<dbReference type="PATRIC" id="fig|748449.3.peg.1138"/>
<evidence type="ECO:0000256" key="1">
    <source>
        <dbReference type="ARBA" id="ARBA00004429"/>
    </source>
</evidence>
<reference evidence="11" key="1">
    <citation type="submission" date="2012-02" db="EMBL/GenBank/DDBJ databases">
        <title>The complete genome of Halobacteroides halobius DSM 5150.</title>
        <authorList>
            <person name="Lucas S."/>
            <person name="Copeland A."/>
            <person name="Lapidus A."/>
            <person name="Glavina del Rio T."/>
            <person name="Dalin E."/>
            <person name="Tice H."/>
            <person name="Bruce D."/>
            <person name="Goodwin L."/>
            <person name="Pitluck S."/>
            <person name="Peters L."/>
            <person name="Mikhailova N."/>
            <person name="Gu W."/>
            <person name="Kyrpides N."/>
            <person name="Mavromatis K."/>
            <person name="Ivanova N."/>
            <person name="Brettin T."/>
            <person name="Detter J.C."/>
            <person name="Han C."/>
            <person name="Larimer F."/>
            <person name="Land M."/>
            <person name="Hauser L."/>
            <person name="Markowitz V."/>
            <person name="Cheng J.-F."/>
            <person name="Hugenholtz P."/>
            <person name="Woyke T."/>
            <person name="Wu D."/>
            <person name="Tindall B."/>
            <person name="Pomrenke H."/>
            <person name="Brambilla E."/>
            <person name="Klenk H.-P."/>
            <person name="Eisen J.A."/>
        </authorList>
    </citation>
    <scope>NUCLEOTIDE SEQUENCE [LARGE SCALE GENOMIC DNA]</scope>
    <source>
        <strain evidence="11">ATCC 35273 / DSM 5150 / MD-1</strain>
    </source>
</reference>
<comment type="subcellular location">
    <subcellularLocation>
        <location evidence="1">Cell inner membrane</location>
        <topology evidence="1">Multi-pass membrane protein</topology>
    </subcellularLocation>
    <subcellularLocation>
        <location evidence="8">Cell membrane</location>
        <topology evidence="8">Multi-pass membrane protein</topology>
    </subcellularLocation>
</comment>
<dbReference type="SUPFAM" id="SSF161098">
    <property type="entry name" value="MetI-like"/>
    <property type="match status" value="1"/>
</dbReference>
<feature type="transmembrane region" description="Helical" evidence="8">
    <location>
        <begin position="233"/>
        <end position="252"/>
    </location>
</feature>
<evidence type="ECO:0000256" key="2">
    <source>
        <dbReference type="ARBA" id="ARBA00022448"/>
    </source>
</evidence>
<dbReference type="CDD" id="cd06261">
    <property type="entry name" value="TM_PBP2"/>
    <property type="match status" value="1"/>
</dbReference>
<dbReference type="HOGENOM" id="CLU_016047_3_1_9"/>
<evidence type="ECO:0000256" key="8">
    <source>
        <dbReference type="RuleBase" id="RU363032"/>
    </source>
</evidence>
<dbReference type="Gene3D" id="1.10.3720.10">
    <property type="entry name" value="MetI-like"/>
    <property type="match status" value="1"/>
</dbReference>
<evidence type="ECO:0000256" key="4">
    <source>
        <dbReference type="ARBA" id="ARBA00022519"/>
    </source>
</evidence>
<feature type="domain" description="ABC transmembrane type-1" evidence="9">
    <location>
        <begin position="65"/>
        <end position="253"/>
    </location>
</feature>
<name>L0K764_HALHC</name>